<reference evidence="1" key="1">
    <citation type="submission" date="2021-03" db="EMBL/GenBank/DDBJ databases">
        <title>Leucobacter chromiisoli sp. nov., isolated from chromium-containing soil of chemical plant.</title>
        <authorList>
            <person name="Xu Z."/>
        </authorList>
    </citation>
    <scope>NUCLEOTIDE SEQUENCE</scope>
    <source>
        <strain evidence="1">K 70/01</strain>
    </source>
</reference>
<dbReference type="AlphaFoldDB" id="A0A939TQW5"/>
<comment type="caution">
    <text evidence="1">The sequence shown here is derived from an EMBL/GenBank/DDBJ whole genome shotgun (WGS) entry which is preliminary data.</text>
</comment>
<dbReference type="RefSeq" id="WP_208237610.1">
    <property type="nucleotide sequence ID" value="NZ_BAAAQU010000001.1"/>
</dbReference>
<name>A0A939TQW5_9MICO</name>
<gene>
    <name evidence="1" type="ORF">J4H85_05305</name>
</gene>
<evidence type="ECO:0000313" key="1">
    <source>
        <dbReference type="EMBL" id="MBO2989412.1"/>
    </source>
</evidence>
<evidence type="ECO:0000313" key="2">
    <source>
        <dbReference type="Proteomes" id="UP000668403"/>
    </source>
</evidence>
<proteinExistence type="predicted"/>
<accession>A0A939TQW5</accession>
<keyword evidence="2" id="KW-1185">Reference proteome</keyword>
<sequence>MRHGARKRLDFRRLLARVDWKRVLWGAGGGCVALLLAASGLALVASPAQTPNVPDRFDPGIIIADELFYDGDAMTAEEVEGFLDERVPDAARQSLRNFTEDTESRPADDYCDGYAGADDESAADIIARVGESCDISQRALLVILQKETALVGLRTPEDWRYDRAMGYACPDSGPNRSANCDEDFYGFANQLYWGARQYQVYRAHPEDFNYRPFEMNTIQFHPDRDRCGTSDVYVMNWATAGLYNYTPYQPNRSALAAGQGEGDACATYGNRNFYDLYKAWFGDPHVAREADPAQR</sequence>
<organism evidence="1 2">
    <name type="scientific">Leucobacter tardus</name>
    <dbReference type="NCBI Taxonomy" id="501483"/>
    <lineage>
        <taxon>Bacteria</taxon>
        <taxon>Bacillati</taxon>
        <taxon>Actinomycetota</taxon>
        <taxon>Actinomycetes</taxon>
        <taxon>Micrococcales</taxon>
        <taxon>Microbacteriaceae</taxon>
        <taxon>Leucobacter</taxon>
    </lineage>
</organism>
<dbReference type="EMBL" id="JAGFBF010000003">
    <property type="protein sequence ID" value="MBO2989412.1"/>
    <property type="molecule type" value="Genomic_DNA"/>
</dbReference>
<dbReference type="Proteomes" id="UP000668403">
    <property type="component" value="Unassembled WGS sequence"/>
</dbReference>
<evidence type="ECO:0008006" key="3">
    <source>
        <dbReference type="Google" id="ProtNLM"/>
    </source>
</evidence>
<protein>
    <recommendedName>
        <fullName evidence="3">Hemagglutinin</fullName>
    </recommendedName>
</protein>